<name>A0ABX2CJ74_9BRAD</name>
<dbReference type="InterPro" id="IPR016163">
    <property type="entry name" value="Ald_DH_C"/>
</dbReference>
<proteinExistence type="inferred from homology"/>
<dbReference type="Gene3D" id="3.40.309.10">
    <property type="entry name" value="Aldehyde Dehydrogenase, Chain A, domain 2"/>
    <property type="match status" value="1"/>
</dbReference>
<evidence type="ECO:0000313" key="7">
    <source>
        <dbReference type="EMBL" id="NPU68256.1"/>
    </source>
</evidence>
<dbReference type="InterPro" id="IPR029510">
    <property type="entry name" value="Ald_DH_CS_GLU"/>
</dbReference>
<dbReference type="Proteomes" id="UP000886476">
    <property type="component" value="Unassembled WGS sequence"/>
</dbReference>
<sequence>MNAINLLIGGKDQSAANQRTFQRLNPISGEIASIVAAASIDDALRAADAAAAAFPAWSRLSPGERRKRLSAAADALARNAAEFTALMMAETGATAGWAGFNVHLAEGMLREAAAMTTQISGEVIPTDVPDNLALAYRQPAGVVLGIAPWNAPVILGVRAVAMPLACGNTVVLKASEMSPGVHRLIGACLHEAGLGDGVVNVVTNAPEDAQAVVEALIAHPAIRRVNFTGSTRVGRLIAMACAKHLKRALLELGGKAPLVILDDADLDAAVNAAAFGAFMNQGQICMSTERIVVDDKVADEFVAKFAAKAKGLPYGDPRKGNVVLGSLVSAAACDRVGTLIEDAVAKGAVLAAGGRGTGTIMPATIVDHVTPAMRIYGEESFGPVVTVVRVGGIDEAVRVANDTEYGLSSAVFGRDIARAIGVAKRIESGICHVNAPTVHDEPQMPFGGVKASGYGRFGGKAAIDEFTELRWITVQTGERHYPF</sequence>
<accession>A0ABX2CJ74</accession>
<evidence type="ECO:0000256" key="1">
    <source>
        <dbReference type="ARBA" id="ARBA00009986"/>
    </source>
</evidence>
<dbReference type="PANTHER" id="PTHR42986:SF1">
    <property type="entry name" value="BENZALDEHYDE DEHYDROGENASE YFMT"/>
    <property type="match status" value="1"/>
</dbReference>
<dbReference type="InterPro" id="IPR016162">
    <property type="entry name" value="Ald_DH_N"/>
</dbReference>
<feature type="active site" evidence="4">
    <location>
        <position position="251"/>
    </location>
</feature>
<protein>
    <submittedName>
        <fullName evidence="7">Aldehyde dehydrogenase</fullName>
    </submittedName>
</protein>
<evidence type="ECO:0000256" key="2">
    <source>
        <dbReference type="ARBA" id="ARBA00023002"/>
    </source>
</evidence>
<organism evidence="7 8">
    <name type="scientific">Bradyrhizobium aeschynomenes</name>
    <dbReference type="NCBI Taxonomy" id="2734909"/>
    <lineage>
        <taxon>Bacteria</taxon>
        <taxon>Pseudomonadati</taxon>
        <taxon>Pseudomonadota</taxon>
        <taxon>Alphaproteobacteria</taxon>
        <taxon>Hyphomicrobiales</taxon>
        <taxon>Nitrobacteraceae</taxon>
        <taxon>Bradyrhizobium</taxon>
    </lineage>
</organism>
<keyword evidence="2 5" id="KW-0560">Oxidoreductase</keyword>
<evidence type="ECO:0000256" key="3">
    <source>
        <dbReference type="ARBA" id="ARBA00023027"/>
    </source>
</evidence>
<reference evidence="7" key="1">
    <citation type="submission" date="2020-05" db="EMBL/GenBank/DDBJ databases">
        <title>Nod-independent and nitrogen-fixing Bradyrhizobium aeschynomene sp. nov. isolated from nodules of Aeschynomene indica.</title>
        <authorList>
            <person name="Zhang Z."/>
        </authorList>
    </citation>
    <scope>NUCLEOTIDE SEQUENCE</scope>
    <source>
        <strain evidence="7">83012</strain>
    </source>
</reference>
<evidence type="ECO:0000313" key="8">
    <source>
        <dbReference type="Proteomes" id="UP000886476"/>
    </source>
</evidence>
<dbReference type="InterPro" id="IPR016161">
    <property type="entry name" value="Ald_DH/histidinol_DH"/>
</dbReference>
<gene>
    <name evidence="7" type="ORF">HL667_24870</name>
</gene>
<dbReference type="PANTHER" id="PTHR42986">
    <property type="entry name" value="BENZALDEHYDE DEHYDROGENASE YFMT"/>
    <property type="match status" value="1"/>
</dbReference>
<dbReference type="InterPro" id="IPR015590">
    <property type="entry name" value="Aldehyde_DH_dom"/>
</dbReference>
<keyword evidence="8" id="KW-1185">Reference proteome</keyword>
<feature type="domain" description="Aldehyde dehydrogenase" evidence="6">
    <location>
        <begin position="16"/>
        <end position="472"/>
    </location>
</feature>
<dbReference type="CDD" id="cd07105">
    <property type="entry name" value="ALDH_SaliADH"/>
    <property type="match status" value="1"/>
</dbReference>
<dbReference type="Pfam" id="PF00171">
    <property type="entry name" value="Aldedh"/>
    <property type="match status" value="1"/>
</dbReference>
<keyword evidence="3" id="KW-0520">NAD</keyword>
<evidence type="ECO:0000256" key="5">
    <source>
        <dbReference type="RuleBase" id="RU003345"/>
    </source>
</evidence>
<comment type="similarity">
    <text evidence="1 5">Belongs to the aldehyde dehydrogenase family.</text>
</comment>
<evidence type="ECO:0000256" key="4">
    <source>
        <dbReference type="PROSITE-ProRule" id="PRU10007"/>
    </source>
</evidence>
<evidence type="ECO:0000259" key="6">
    <source>
        <dbReference type="Pfam" id="PF00171"/>
    </source>
</evidence>
<comment type="caution">
    <text evidence="7">The sequence shown here is derived from an EMBL/GenBank/DDBJ whole genome shotgun (WGS) entry which is preliminary data.</text>
</comment>
<dbReference type="PROSITE" id="PS00687">
    <property type="entry name" value="ALDEHYDE_DEHYDR_GLU"/>
    <property type="match status" value="1"/>
</dbReference>
<dbReference type="RefSeq" id="WP_172113331.1">
    <property type="nucleotide sequence ID" value="NZ_JABFDM010000018.1"/>
</dbReference>
<dbReference type="SUPFAM" id="SSF53720">
    <property type="entry name" value="ALDH-like"/>
    <property type="match status" value="1"/>
</dbReference>
<dbReference type="EMBL" id="JABFDN010000010">
    <property type="protein sequence ID" value="NPU68256.1"/>
    <property type="molecule type" value="Genomic_DNA"/>
</dbReference>
<dbReference type="Gene3D" id="3.40.605.10">
    <property type="entry name" value="Aldehyde Dehydrogenase, Chain A, domain 1"/>
    <property type="match status" value="1"/>
</dbReference>